<evidence type="ECO:0000313" key="12">
    <source>
        <dbReference type="EMBL" id="BAT28976.1"/>
    </source>
</evidence>
<reference evidence="12" key="1">
    <citation type="journal article" date="2015" name="Proc. Natl. Acad. Sci. U.S.A.">
        <title>Bacterial clade with the ribosomal RNA operon on a small plasmid rather than the chromosome.</title>
        <authorList>
            <person name="Anda M."/>
            <person name="Ohtsubo Y."/>
            <person name="Okubo T."/>
            <person name="Sugawara M."/>
            <person name="Nagata Y."/>
            <person name="Tsuda M."/>
            <person name="Minamisawa K."/>
            <person name="Mitsui H."/>
        </authorList>
    </citation>
    <scope>NUCLEOTIDE SEQUENCE</scope>
    <source>
        <strain evidence="12">JCM 14755</strain>
    </source>
</reference>
<keyword evidence="4 9" id="KW-0812">Transmembrane</keyword>
<keyword evidence="7 9" id="KW-0811">Translocation</keyword>
<name>A0A0P0Z499_9HYPH</name>
<dbReference type="PRINTS" id="PR01506">
    <property type="entry name" value="TATBPROTEIN"/>
</dbReference>
<keyword evidence="8 9" id="KW-0472">Membrane</keyword>
<feature type="transmembrane region" description="Helical" evidence="11">
    <location>
        <begin position="6"/>
        <end position="25"/>
    </location>
</feature>
<evidence type="ECO:0000256" key="9">
    <source>
        <dbReference type="HAMAP-Rule" id="MF_00237"/>
    </source>
</evidence>
<dbReference type="InterPro" id="IPR018448">
    <property type="entry name" value="TatB"/>
</dbReference>
<evidence type="ECO:0000256" key="7">
    <source>
        <dbReference type="ARBA" id="ARBA00023010"/>
    </source>
</evidence>
<dbReference type="InterPro" id="IPR003369">
    <property type="entry name" value="TatA/B/E"/>
</dbReference>
<feature type="compositionally biased region" description="Low complexity" evidence="10">
    <location>
        <begin position="153"/>
        <end position="187"/>
    </location>
</feature>
<feature type="region of interest" description="Disordered" evidence="10">
    <location>
        <begin position="153"/>
        <end position="198"/>
    </location>
</feature>
<evidence type="ECO:0000256" key="11">
    <source>
        <dbReference type="SAM" id="Phobius"/>
    </source>
</evidence>
<dbReference type="PANTHER" id="PTHR33162:SF1">
    <property type="entry name" value="SEC-INDEPENDENT PROTEIN TRANSLOCASE PROTEIN TATA, CHLOROPLASTIC"/>
    <property type="match status" value="1"/>
</dbReference>
<feature type="compositionally biased region" description="Basic and acidic residues" evidence="10">
    <location>
        <begin position="188"/>
        <end position="198"/>
    </location>
</feature>
<comment type="subunit">
    <text evidence="9">The Tat system comprises two distinct complexes: a TatABC complex, containing multiple copies of TatA, TatB and TatC subunits, and a separate TatA complex, containing only TatA subunits. Substrates initially bind to the TatABC complex, which probably triggers association of the separate TatA complex to form the active translocon.</text>
</comment>
<evidence type="ECO:0000256" key="10">
    <source>
        <dbReference type="SAM" id="MobiDB-lite"/>
    </source>
</evidence>
<dbReference type="EMBL" id="LC066377">
    <property type="protein sequence ID" value="BAT28976.1"/>
    <property type="molecule type" value="Genomic_DNA"/>
</dbReference>
<proteinExistence type="inferred from homology"/>
<gene>
    <name evidence="9" type="primary">tatB</name>
</gene>
<dbReference type="RefSeq" id="WP_083508057.1">
    <property type="nucleotide sequence ID" value="NZ_BBWR01000018.1"/>
</dbReference>
<evidence type="ECO:0000256" key="3">
    <source>
        <dbReference type="ARBA" id="ARBA00022475"/>
    </source>
</evidence>
<evidence type="ECO:0000256" key="8">
    <source>
        <dbReference type="ARBA" id="ARBA00023136"/>
    </source>
</evidence>
<evidence type="ECO:0000256" key="6">
    <source>
        <dbReference type="ARBA" id="ARBA00022989"/>
    </source>
</evidence>
<protein>
    <recommendedName>
        <fullName evidence="9">Sec-independent protein translocase protein TatB</fullName>
    </recommendedName>
</protein>
<accession>A0A0P0Z499</accession>
<keyword evidence="2 9" id="KW-0813">Transport</keyword>
<sequence>MFEIGWLELLVIAVVLIVVVGPKDLPGMLRTFGRVSGQMRRMAGDFRRQFDDAIREAELDEVRKAAGDLKSLDPRNDIRKAMNPMKAVGDEIRSSLKAATAAPEAKVPSGTQAAQPMEALRPADSPAADHAVPAPEPAAALPQTASAVAAASSAASAQAGEHHAAAVSAVAPAQADPAPAAVPAADAPDAKRSAGDAA</sequence>
<feature type="compositionally biased region" description="Low complexity" evidence="10">
    <location>
        <begin position="126"/>
        <end position="140"/>
    </location>
</feature>
<organism evidence="12">
    <name type="scientific">Aureimonas frigidaquae</name>
    <dbReference type="NCBI Taxonomy" id="424757"/>
    <lineage>
        <taxon>Bacteria</taxon>
        <taxon>Pseudomonadati</taxon>
        <taxon>Pseudomonadota</taxon>
        <taxon>Alphaproteobacteria</taxon>
        <taxon>Hyphomicrobiales</taxon>
        <taxon>Aurantimonadaceae</taxon>
        <taxon>Aureimonas</taxon>
    </lineage>
</organism>
<evidence type="ECO:0000256" key="1">
    <source>
        <dbReference type="ARBA" id="ARBA00004167"/>
    </source>
</evidence>
<dbReference type="GO" id="GO:0043953">
    <property type="term" value="P:protein transport by the Tat complex"/>
    <property type="evidence" value="ECO:0007669"/>
    <property type="project" value="UniProtKB-UniRule"/>
</dbReference>
<comment type="similarity">
    <text evidence="9">Belongs to the TatB family.</text>
</comment>
<dbReference type="AlphaFoldDB" id="A0A0P0Z499"/>
<dbReference type="HAMAP" id="MF_00237">
    <property type="entry name" value="TatB"/>
    <property type="match status" value="1"/>
</dbReference>
<evidence type="ECO:0000256" key="5">
    <source>
        <dbReference type="ARBA" id="ARBA00022927"/>
    </source>
</evidence>
<dbReference type="NCBIfam" id="TIGR01410">
    <property type="entry name" value="tatB"/>
    <property type="match status" value="1"/>
</dbReference>
<comment type="function">
    <text evidence="9">Part of the twin-arginine translocation (Tat) system that transports large folded proteins containing a characteristic twin-arginine motif in their signal peptide across membranes. Together with TatC, TatB is part of a receptor directly interacting with Tat signal peptides. TatB may form an oligomeric binding site that transiently accommodates folded Tat precursor proteins before their translocation.</text>
</comment>
<dbReference type="Gene3D" id="1.20.5.3310">
    <property type="match status" value="1"/>
</dbReference>
<comment type="subcellular location">
    <subcellularLocation>
        <location evidence="9">Cell membrane</location>
        <topology evidence="9">Single-pass membrane protein</topology>
    </subcellularLocation>
    <subcellularLocation>
        <location evidence="1">Membrane</location>
        <topology evidence="1">Single-pass membrane protein</topology>
    </subcellularLocation>
</comment>
<dbReference type="Pfam" id="PF02416">
    <property type="entry name" value="TatA_B_E"/>
    <property type="match status" value="1"/>
</dbReference>
<evidence type="ECO:0000256" key="2">
    <source>
        <dbReference type="ARBA" id="ARBA00022448"/>
    </source>
</evidence>
<evidence type="ECO:0000256" key="4">
    <source>
        <dbReference type="ARBA" id="ARBA00022692"/>
    </source>
</evidence>
<dbReference type="PANTHER" id="PTHR33162">
    <property type="entry name" value="SEC-INDEPENDENT PROTEIN TRANSLOCASE PROTEIN TATA, CHLOROPLASTIC"/>
    <property type="match status" value="1"/>
</dbReference>
<dbReference type="GO" id="GO:0008320">
    <property type="term" value="F:protein transmembrane transporter activity"/>
    <property type="evidence" value="ECO:0007669"/>
    <property type="project" value="UniProtKB-UniRule"/>
</dbReference>
<dbReference type="GO" id="GO:0033281">
    <property type="term" value="C:TAT protein transport complex"/>
    <property type="evidence" value="ECO:0007669"/>
    <property type="project" value="UniProtKB-UniRule"/>
</dbReference>
<feature type="region of interest" description="Disordered" evidence="10">
    <location>
        <begin position="119"/>
        <end position="140"/>
    </location>
</feature>
<keyword evidence="6 9" id="KW-1133">Transmembrane helix</keyword>
<keyword evidence="3 9" id="KW-1003">Cell membrane</keyword>
<keyword evidence="5 9" id="KW-0653">Protein transport</keyword>
<dbReference type="OrthoDB" id="7206969at2"/>